<dbReference type="NCBIfam" id="TIGR01652">
    <property type="entry name" value="ATPase-Plipid"/>
    <property type="match status" value="2"/>
</dbReference>
<dbReference type="GO" id="GO:0005886">
    <property type="term" value="C:plasma membrane"/>
    <property type="evidence" value="ECO:0007669"/>
    <property type="project" value="TreeGrafter"/>
</dbReference>
<dbReference type="GO" id="GO:0016887">
    <property type="term" value="F:ATP hydrolysis activity"/>
    <property type="evidence" value="ECO:0007669"/>
    <property type="project" value="InterPro"/>
</dbReference>
<feature type="binding site" evidence="14">
    <location>
        <position position="1322"/>
    </location>
    <ligand>
        <name>ATP</name>
        <dbReference type="ChEBI" id="CHEBI:30616"/>
    </ligand>
</feature>
<evidence type="ECO:0000313" key="21">
    <source>
        <dbReference type="Proteomes" id="UP000664534"/>
    </source>
</evidence>
<feature type="binding site" evidence="15">
    <location>
        <position position="710"/>
    </location>
    <ligand>
        <name>Mg(2+)</name>
        <dbReference type="ChEBI" id="CHEBI:18420"/>
    </ligand>
</feature>
<gene>
    <name evidence="20" type="ORF">IMSHALPRED_006679</name>
</gene>
<feature type="transmembrane region" description="Helical" evidence="16">
    <location>
        <begin position="585"/>
        <end position="604"/>
    </location>
</feature>
<dbReference type="Pfam" id="PF00702">
    <property type="entry name" value="Hydrolase"/>
    <property type="match status" value="1"/>
</dbReference>
<dbReference type="InterPro" id="IPR008250">
    <property type="entry name" value="ATPase_P-typ_transduc_dom_A_sf"/>
</dbReference>
<keyword evidence="6 14" id="KW-0067">ATP-binding</keyword>
<feature type="binding site" evidence="14">
    <location>
        <position position="937"/>
    </location>
    <ligand>
        <name>ATP</name>
        <dbReference type="ChEBI" id="CHEBI:30616"/>
    </ligand>
</feature>
<comment type="subcellular location">
    <subcellularLocation>
        <location evidence="1 16">Membrane</location>
        <topology evidence="1 16">Multi-pass membrane protein</topology>
    </subcellularLocation>
</comment>
<evidence type="ECO:0000256" key="11">
    <source>
        <dbReference type="ARBA" id="ARBA00034036"/>
    </source>
</evidence>
<evidence type="ECO:0000256" key="14">
    <source>
        <dbReference type="PIRSR" id="PIRSR606539-2"/>
    </source>
</evidence>
<dbReference type="PANTHER" id="PTHR24092:SF174">
    <property type="entry name" value="PHOSPHOLIPID-TRANSPORTING ATPASE DNF3-RELATED"/>
    <property type="match status" value="1"/>
</dbReference>
<dbReference type="Pfam" id="PF16209">
    <property type="entry name" value="PhoLip_ATPase_N"/>
    <property type="match status" value="1"/>
</dbReference>
<dbReference type="InterPro" id="IPR032631">
    <property type="entry name" value="P-type_ATPase_N"/>
</dbReference>
<evidence type="ECO:0000256" key="12">
    <source>
        <dbReference type="ARBA" id="ARBA00049128"/>
    </source>
</evidence>
<dbReference type="EMBL" id="CAJPDT010000004">
    <property type="protein sequence ID" value="CAF9908459.1"/>
    <property type="molecule type" value="Genomic_DNA"/>
</dbReference>
<dbReference type="InterPro" id="IPR023299">
    <property type="entry name" value="ATPase_P-typ_cyto_dom_N"/>
</dbReference>
<feature type="compositionally biased region" description="Polar residues" evidence="17">
    <location>
        <begin position="768"/>
        <end position="797"/>
    </location>
</feature>
<dbReference type="Pfam" id="PF16212">
    <property type="entry name" value="PhoLip_ATPase_C"/>
    <property type="match status" value="1"/>
</dbReference>
<dbReference type="SUPFAM" id="SSF81660">
    <property type="entry name" value="Metal cation-transporting ATPase, ATP-binding domain N"/>
    <property type="match status" value="1"/>
</dbReference>
<feature type="compositionally biased region" description="Basic and acidic residues" evidence="17">
    <location>
        <begin position="975"/>
        <end position="990"/>
    </location>
</feature>
<feature type="domain" description="P-type ATPase C-terminal" evidence="19">
    <location>
        <begin position="1344"/>
        <end position="1594"/>
    </location>
</feature>
<feature type="binding site" evidence="14">
    <location>
        <position position="711"/>
    </location>
    <ligand>
        <name>ATP</name>
        <dbReference type="ChEBI" id="CHEBI:30616"/>
    </ligand>
</feature>
<feature type="binding site" evidence="14">
    <location>
        <position position="1203"/>
    </location>
    <ligand>
        <name>ATP</name>
        <dbReference type="ChEBI" id="CHEBI:30616"/>
    </ligand>
</feature>
<evidence type="ECO:0000256" key="10">
    <source>
        <dbReference type="ARBA" id="ARBA00023136"/>
    </source>
</evidence>
<evidence type="ECO:0000256" key="8">
    <source>
        <dbReference type="ARBA" id="ARBA00022967"/>
    </source>
</evidence>
<feature type="binding site" evidence="15">
    <location>
        <position position="712"/>
    </location>
    <ligand>
        <name>Mg(2+)</name>
        <dbReference type="ChEBI" id="CHEBI:18420"/>
    </ligand>
</feature>
<evidence type="ECO:0000256" key="5">
    <source>
        <dbReference type="ARBA" id="ARBA00022741"/>
    </source>
</evidence>
<evidence type="ECO:0000259" key="18">
    <source>
        <dbReference type="Pfam" id="PF16209"/>
    </source>
</evidence>
<feature type="binding site" evidence="14">
    <location>
        <position position="1291"/>
    </location>
    <ligand>
        <name>ATP</name>
        <dbReference type="ChEBI" id="CHEBI:30616"/>
    </ligand>
</feature>
<dbReference type="NCBIfam" id="TIGR01494">
    <property type="entry name" value="ATPase_P-type"/>
    <property type="match status" value="1"/>
</dbReference>
<keyword evidence="9 16" id="KW-1133">Transmembrane helix</keyword>
<dbReference type="Pfam" id="PF13246">
    <property type="entry name" value="Cation_ATPase"/>
    <property type="match status" value="1"/>
</dbReference>
<dbReference type="PROSITE" id="PS00154">
    <property type="entry name" value="ATPASE_E1_E2"/>
    <property type="match status" value="1"/>
</dbReference>
<feature type="transmembrane region" description="Helical" evidence="16">
    <location>
        <begin position="624"/>
        <end position="648"/>
    </location>
</feature>
<feature type="binding site" evidence="14">
    <location>
        <position position="1204"/>
    </location>
    <ligand>
        <name>ATP</name>
        <dbReference type="ChEBI" id="CHEBI:30616"/>
    </ligand>
</feature>
<dbReference type="PANTHER" id="PTHR24092">
    <property type="entry name" value="PROBABLE PHOSPHOLIPID-TRANSPORTING ATPASE"/>
    <property type="match status" value="1"/>
</dbReference>
<dbReference type="InterPro" id="IPR032630">
    <property type="entry name" value="P_typ_ATPase_c"/>
</dbReference>
<dbReference type="SUPFAM" id="SSF56784">
    <property type="entry name" value="HAD-like"/>
    <property type="match status" value="1"/>
</dbReference>
<keyword evidence="4 15" id="KW-0479">Metal-binding</keyword>
<keyword evidence="8 16" id="KW-1278">Translocase</keyword>
<feature type="binding site" evidence="14">
    <location>
        <position position="866"/>
    </location>
    <ligand>
        <name>ATP</name>
        <dbReference type="ChEBI" id="CHEBI:30616"/>
    </ligand>
</feature>
<dbReference type="SUPFAM" id="SSF81653">
    <property type="entry name" value="Calcium ATPase, transduction domain A"/>
    <property type="match status" value="1"/>
</dbReference>
<keyword evidence="21" id="KW-1185">Reference proteome</keyword>
<comment type="cofactor">
    <cofactor evidence="15">
        <name>Mg(2+)</name>
        <dbReference type="ChEBI" id="CHEBI:18420"/>
    </cofactor>
</comment>
<dbReference type="PRINTS" id="PR00119">
    <property type="entry name" value="CATATPASE"/>
</dbReference>
<feature type="transmembrane region" description="Helical" evidence="16">
    <location>
        <begin position="1459"/>
        <end position="1486"/>
    </location>
</feature>
<dbReference type="Gene3D" id="3.40.1110.10">
    <property type="entry name" value="Calcium-transporting ATPase, cytoplasmic domain N"/>
    <property type="match status" value="1"/>
</dbReference>
<feature type="domain" description="P-type ATPase N-terminal" evidence="18">
    <location>
        <begin position="291"/>
        <end position="347"/>
    </location>
</feature>
<comment type="caution">
    <text evidence="20">The sequence shown here is derived from an EMBL/GenBank/DDBJ whole genome shotgun (WGS) entry which is preliminary data.</text>
</comment>
<evidence type="ECO:0000256" key="4">
    <source>
        <dbReference type="ARBA" id="ARBA00022723"/>
    </source>
</evidence>
<dbReference type="InterPro" id="IPR006539">
    <property type="entry name" value="P-type_ATPase_IV"/>
</dbReference>
<dbReference type="EC" id="7.6.2.1" evidence="16"/>
<feature type="active site" description="4-aspartylphosphate intermediate" evidence="13">
    <location>
        <position position="710"/>
    </location>
</feature>
<dbReference type="InterPro" id="IPR023214">
    <property type="entry name" value="HAD_sf"/>
</dbReference>
<dbReference type="SUPFAM" id="SSF81665">
    <property type="entry name" value="Calcium ATPase, transmembrane domain M"/>
    <property type="match status" value="1"/>
</dbReference>
<feature type="transmembrane region" description="Helical" evidence="16">
    <location>
        <begin position="1492"/>
        <end position="1509"/>
    </location>
</feature>
<dbReference type="GO" id="GO:0005802">
    <property type="term" value="C:trans-Golgi network"/>
    <property type="evidence" value="ECO:0007669"/>
    <property type="project" value="TreeGrafter"/>
</dbReference>
<feature type="binding site" evidence="14">
    <location>
        <position position="710"/>
    </location>
    <ligand>
        <name>ATP</name>
        <dbReference type="ChEBI" id="CHEBI:30616"/>
    </ligand>
</feature>
<dbReference type="GO" id="GO:0000287">
    <property type="term" value="F:magnesium ion binding"/>
    <property type="evidence" value="ECO:0007669"/>
    <property type="project" value="UniProtKB-UniRule"/>
</dbReference>
<dbReference type="InterPro" id="IPR001757">
    <property type="entry name" value="P_typ_ATPase"/>
</dbReference>
<name>A0A8H3ENG5_9LECA</name>
<dbReference type="InterPro" id="IPR036412">
    <property type="entry name" value="HAD-like_sf"/>
</dbReference>
<keyword evidence="5 14" id="KW-0547">Nucleotide-binding</keyword>
<dbReference type="GO" id="GO:0006892">
    <property type="term" value="P:post-Golgi vesicle-mediated transport"/>
    <property type="evidence" value="ECO:0007669"/>
    <property type="project" value="TreeGrafter"/>
</dbReference>
<feature type="binding site" evidence="15">
    <location>
        <position position="1318"/>
    </location>
    <ligand>
        <name>Mg(2+)</name>
        <dbReference type="ChEBI" id="CHEBI:18420"/>
    </ligand>
</feature>
<feature type="compositionally biased region" description="Basic and acidic residues" evidence="17">
    <location>
        <begin position="1714"/>
        <end position="1731"/>
    </location>
</feature>
<keyword evidence="7 15" id="KW-0460">Magnesium</keyword>
<feature type="binding site" evidence="14">
    <location>
        <position position="1321"/>
    </location>
    <ligand>
        <name>ATP</name>
        <dbReference type="ChEBI" id="CHEBI:30616"/>
    </ligand>
</feature>
<feature type="region of interest" description="Disordered" evidence="17">
    <location>
        <begin position="745"/>
        <end position="809"/>
    </location>
</feature>
<evidence type="ECO:0000256" key="3">
    <source>
        <dbReference type="ARBA" id="ARBA00022692"/>
    </source>
</evidence>
<evidence type="ECO:0000313" key="20">
    <source>
        <dbReference type="EMBL" id="CAF9908459.1"/>
    </source>
</evidence>
<evidence type="ECO:0000256" key="15">
    <source>
        <dbReference type="PIRSR" id="PIRSR606539-3"/>
    </source>
</evidence>
<dbReference type="Gene3D" id="2.70.150.10">
    <property type="entry name" value="Calcium-transporting ATPase, cytoplasmic transduction domain A"/>
    <property type="match status" value="1"/>
</dbReference>
<dbReference type="GO" id="GO:0032456">
    <property type="term" value="P:endocytic recycling"/>
    <property type="evidence" value="ECO:0007669"/>
    <property type="project" value="TreeGrafter"/>
</dbReference>
<feature type="compositionally biased region" description="Polar residues" evidence="17">
    <location>
        <begin position="24"/>
        <end position="49"/>
    </location>
</feature>
<dbReference type="GO" id="GO:0045332">
    <property type="term" value="P:phospholipid translocation"/>
    <property type="evidence" value="ECO:0007669"/>
    <property type="project" value="TreeGrafter"/>
</dbReference>
<evidence type="ECO:0000256" key="16">
    <source>
        <dbReference type="RuleBase" id="RU362033"/>
    </source>
</evidence>
<accession>A0A8H3ENG5</accession>
<sequence>MVADEHDGASEGGDRSERDLAASLETNGQNWGLASQSSLQAPPSNNTSVLLPPRVLQSLAAIPTDAAHSTGEDTATNVEDVDDGSTIVGKNIGEGSEYRQKSSAISNLSLDTRAMSRQDIVREPQVSPLGTVLAESQAQLHSSFSSLGSPSSSRTRDRGSSLRRAILARGIHSGSEMELQPTAMQQVHTGSGPGKKSEAKISVIPVAETTDDLATHPQFTQKAHESLALPHYETWIKSKAVHTGLRLRLQVAKERVRKKILGIQEIPPSEDGRHIDIDPCRMEPLIDERTGRSYINNAITSSRYTLYNFLPRQLFAQFSKLANFYFLCVSILQMIPGLSTTGTYTTIVPLAFFVFISMAKEGYDDLRRYRLDTAENRKTALVLRGHEVNETDANSVIPSTATYDERSCWKETKWEDIRIGDVVKVTRDEAAPADLVVLHTNGVQEMAYVETMALDGETNLKSKQALPQLAKSCGTGEDILSCGAHIVVQDPNLDLYNFEGRVSIGDETLPLANNRVIYRGSVLRNTSEAIGIVVYSGEECKIRMNATKNPRIKAVSTERLVIYSSLRRLLTCIAKPALQTVVNKVVVMLVVFVIVLAIFNTVAYQIWQETTEEKAWYLTNAGVAFFPILVSFIILFNTMIPLSLYVSLEIVKLFQMLLMNDVDMYDAASNTPMEARTSTINEELGQVKSVALKTLMVDSTDIFPSYIFSDKTGTLTNNSMRFRKMSICGAAWLHDPDVQEEAIKEATRKPALQKRHSKGKKPIRRRISISTSGEASAADSMSPNSCGSPVVHNSSTRIRWKPSARTQTAQPELGTAELLQYIQDRPHTLFARKVRFFLLSIALCHTSFPEMKKNGEIEYQAASPDEQALVRAAQDLGYVMIDRQNSIITIKTLHQGHNDGPTFETYQILSVLEFSSSRKRMSVIVRMPDHRICLFCKGADSTLIRLLRLSGLAIAKVVEIEQRVSVRQSLEAQEALRRASEAKSRKDSMTRKSMSIHRPSLGAITRPSMTAGRLQPIRDEVDDWLKYRENDVDSGSIYCSPRHSAHYGPSQRLASLDGSPLVPSFQGDGPAQRLASLDGSLLVPSFQGDDVDKLAEEALVVDDAAVLERCFQHVNNFASEGLRTLLYGYRYMEEDEYETWKKSYLDASTSLVNRHEMIEKAGAQVERDLELAGATAIEDKLQKGVPEAIEKLRRANIKLWMLTGDKRETAVNIGHSCRLIKDYSSITILDHQTGEVSQRIAAATIDISNGRVAHSVVVVDGHTLSQINSSQSLQELFVSLAILADTVICCRASPSQKASLVSSIRHKVHNAITLAIGDGANDIAMIQEAHVGIGITGKEGLQAARTSDYSIAQFRFLTKLLLVHGRWNYIRTCKYTLGTFWKEMLFYLTQALYQRYAGYTGTSLYESWSLSMFNTLFTSLPVIFMGIFEQDLSASTLMAVPELYHSLGHRNGGFKIKIYLAWVAMAASQAVIVFFIMLGLFGQAIFTTDNGLYAMGALTFTACILIIATKMQFWELHNKTYTCAISMLLSVGGWFLWMIILSTTYHNNVIYDVKEGFLERFGSNPLWWLTLILVLAACWVLEIGVKAAQCSWLPSDADCFRELEKDPAIKRRFEQAAAMDSANTGIFDPAEAIGGLPSQRTAEEDRQREGEVQEMLDRPRHSSGASGAGHGVEIVGTLRKRQHSEPEVHPQEHKVSFAVEAKEDARDEVDDDDANGKEKPPRRSTDVQELLRRGFGSVRRSLDIV</sequence>
<dbReference type="Gene3D" id="3.40.50.1000">
    <property type="entry name" value="HAD superfamily/HAD-like"/>
    <property type="match status" value="1"/>
</dbReference>
<feature type="compositionally biased region" description="Basic and acidic residues" evidence="17">
    <location>
        <begin position="1683"/>
        <end position="1705"/>
    </location>
</feature>
<feature type="binding site" evidence="14">
    <location>
        <position position="1205"/>
    </location>
    <ligand>
        <name>ATP</name>
        <dbReference type="ChEBI" id="CHEBI:30616"/>
    </ligand>
</feature>
<evidence type="ECO:0000256" key="13">
    <source>
        <dbReference type="PIRSR" id="PIRSR606539-1"/>
    </source>
</evidence>
<dbReference type="InterPro" id="IPR023298">
    <property type="entry name" value="ATPase_P-typ_TM_dom_sf"/>
</dbReference>
<evidence type="ECO:0000259" key="19">
    <source>
        <dbReference type="Pfam" id="PF16212"/>
    </source>
</evidence>
<dbReference type="GO" id="GO:0140326">
    <property type="term" value="F:ATPase-coupled intramembrane lipid transporter activity"/>
    <property type="evidence" value="ECO:0007669"/>
    <property type="project" value="UniProtKB-EC"/>
</dbReference>
<feature type="region of interest" description="Disordered" evidence="17">
    <location>
        <begin position="141"/>
        <end position="161"/>
    </location>
</feature>
<feature type="transmembrane region" description="Helical" evidence="16">
    <location>
        <begin position="1521"/>
        <end position="1545"/>
    </location>
</feature>
<evidence type="ECO:0000256" key="7">
    <source>
        <dbReference type="ARBA" id="ARBA00022842"/>
    </source>
</evidence>
<feature type="binding site" evidence="14">
    <location>
        <position position="1123"/>
    </location>
    <ligand>
        <name>ATP</name>
        <dbReference type="ChEBI" id="CHEBI:30616"/>
    </ligand>
</feature>
<dbReference type="GO" id="GO:0005524">
    <property type="term" value="F:ATP binding"/>
    <property type="evidence" value="ECO:0007669"/>
    <property type="project" value="UniProtKB-UniRule"/>
</dbReference>
<proteinExistence type="inferred from homology"/>
<keyword evidence="3 16" id="KW-0812">Transmembrane</keyword>
<organism evidence="20 21">
    <name type="scientific">Imshaugia aleurites</name>
    <dbReference type="NCBI Taxonomy" id="172621"/>
    <lineage>
        <taxon>Eukaryota</taxon>
        <taxon>Fungi</taxon>
        <taxon>Dikarya</taxon>
        <taxon>Ascomycota</taxon>
        <taxon>Pezizomycotina</taxon>
        <taxon>Lecanoromycetes</taxon>
        <taxon>OSLEUM clade</taxon>
        <taxon>Lecanoromycetidae</taxon>
        <taxon>Lecanorales</taxon>
        <taxon>Lecanorineae</taxon>
        <taxon>Parmeliaceae</taxon>
        <taxon>Imshaugia</taxon>
    </lineage>
</organism>
<evidence type="ECO:0000256" key="6">
    <source>
        <dbReference type="ARBA" id="ARBA00022840"/>
    </source>
</evidence>
<feature type="region of interest" description="Disordered" evidence="17">
    <location>
        <begin position="1629"/>
        <end position="1731"/>
    </location>
</feature>
<evidence type="ECO:0000256" key="9">
    <source>
        <dbReference type="ARBA" id="ARBA00022989"/>
    </source>
</evidence>
<dbReference type="OrthoDB" id="377733at2759"/>
<evidence type="ECO:0000256" key="1">
    <source>
        <dbReference type="ARBA" id="ARBA00004141"/>
    </source>
</evidence>
<feature type="compositionally biased region" description="Low complexity" evidence="17">
    <location>
        <begin position="142"/>
        <end position="153"/>
    </location>
</feature>
<feature type="binding site" evidence="14">
    <location>
        <position position="712"/>
    </location>
    <ligand>
        <name>ATP</name>
        <dbReference type="ChEBI" id="CHEBI:30616"/>
    </ligand>
</feature>
<feature type="transmembrane region" description="Helical" evidence="16">
    <location>
        <begin position="1565"/>
        <end position="1585"/>
    </location>
</feature>
<feature type="region of interest" description="Disordered" evidence="17">
    <location>
        <begin position="975"/>
        <end position="995"/>
    </location>
</feature>
<evidence type="ECO:0000256" key="17">
    <source>
        <dbReference type="SAM" id="MobiDB-lite"/>
    </source>
</evidence>
<dbReference type="FunFam" id="3.40.50.1000:FF:000172">
    <property type="entry name" value="Phospholipid-transporting ATPase"/>
    <property type="match status" value="1"/>
</dbReference>
<feature type="binding site" evidence="15">
    <location>
        <position position="1322"/>
    </location>
    <ligand>
        <name>Mg(2+)</name>
        <dbReference type="ChEBI" id="CHEBI:18420"/>
    </ligand>
</feature>
<feature type="compositionally biased region" description="Basic residues" evidence="17">
    <location>
        <begin position="751"/>
        <end position="767"/>
    </location>
</feature>
<feature type="compositionally biased region" description="Basic and acidic residues" evidence="17">
    <location>
        <begin position="1"/>
        <end position="20"/>
    </location>
</feature>
<evidence type="ECO:0000256" key="2">
    <source>
        <dbReference type="ARBA" id="ARBA00008109"/>
    </source>
</evidence>
<dbReference type="Proteomes" id="UP000664534">
    <property type="component" value="Unassembled WGS sequence"/>
</dbReference>
<reference evidence="20" key="1">
    <citation type="submission" date="2021-03" db="EMBL/GenBank/DDBJ databases">
        <authorList>
            <person name="Tagirdzhanova G."/>
        </authorList>
    </citation>
    <scope>NUCLEOTIDE SEQUENCE</scope>
</reference>
<comment type="catalytic activity">
    <reaction evidence="11 16">
        <text>ATP + H2O + phospholipidSide 1 = ADP + phosphate + phospholipidSide 2.</text>
        <dbReference type="EC" id="7.6.2.1"/>
    </reaction>
</comment>
<feature type="compositionally biased region" description="Basic and acidic residues" evidence="17">
    <location>
        <begin position="1641"/>
        <end position="1660"/>
    </location>
</feature>
<feature type="region of interest" description="Disordered" evidence="17">
    <location>
        <begin position="66"/>
        <end position="94"/>
    </location>
</feature>
<feature type="binding site" evidence="14">
    <location>
        <position position="914"/>
    </location>
    <ligand>
        <name>ATP</name>
        <dbReference type="ChEBI" id="CHEBI:30616"/>
    </ligand>
</feature>
<protein>
    <recommendedName>
        <fullName evidence="16">Phospholipid-transporting ATPase</fullName>
        <ecNumber evidence="16">7.6.2.1</ecNumber>
    </recommendedName>
</protein>
<keyword evidence="10 16" id="KW-0472">Membrane</keyword>
<feature type="region of interest" description="Disordered" evidence="17">
    <location>
        <begin position="1"/>
        <end position="50"/>
    </location>
</feature>
<comment type="similarity">
    <text evidence="2 16">Belongs to the cation transport ATPase (P-type) (TC 3.A.3) family. Type IV subfamily.</text>
</comment>
<feature type="transmembrane region" description="Helical" evidence="16">
    <location>
        <begin position="341"/>
        <end position="359"/>
    </location>
</feature>
<comment type="catalytic activity">
    <reaction evidence="12">
        <text>a 1,2-diacyl-sn-glycero-3-phosphoethanolamine(out) + ATP + H2O = a 1,2-diacyl-sn-glycero-3-phosphoethanolamine(in) + ADP + phosphate + H(+)</text>
        <dbReference type="Rhea" id="RHEA:66132"/>
        <dbReference type="ChEBI" id="CHEBI:15377"/>
        <dbReference type="ChEBI" id="CHEBI:15378"/>
        <dbReference type="ChEBI" id="CHEBI:30616"/>
        <dbReference type="ChEBI" id="CHEBI:43474"/>
        <dbReference type="ChEBI" id="CHEBI:64612"/>
        <dbReference type="ChEBI" id="CHEBI:456216"/>
    </reaction>
    <physiologicalReaction direction="left-to-right" evidence="12">
        <dbReference type="Rhea" id="RHEA:66133"/>
    </physiologicalReaction>
</comment>
<dbReference type="InterPro" id="IPR018303">
    <property type="entry name" value="ATPase_P-typ_P_site"/>
</dbReference>
<feature type="binding site" evidence="14">
    <location>
        <position position="1297"/>
    </location>
    <ligand>
        <name>ATP</name>
        <dbReference type="ChEBI" id="CHEBI:30616"/>
    </ligand>
</feature>